<comment type="subcellular location">
    <subcellularLocation>
        <location evidence="8">Cytoplasm</location>
    </subcellularLocation>
</comment>
<evidence type="ECO:0000256" key="9">
    <source>
        <dbReference type="SAM" id="MobiDB-lite"/>
    </source>
</evidence>
<feature type="binding site" evidence="8">
    <location>
        <position position="299"/>
    </location>
    <ligand>
        <name>Mn(2+)</name>
        <dbReference type="ChEBI" id="CHEBI:29035"/>
        <label>1</label>
    </ligand>
</feature>
<dbReference type="InterPro" id="IPR008283">
    <property type="entry name" value="Peptidase_M17_N"/>
</dbReference>
<dbReference type="Gene3D" id="3.40.630.10">
    <property type="entry name" value="Zn peptidases"/>
    <property type="match status" value="1"/>
</dbReference>
<keyword evidence="8" id="KW-0963">Cytoplasm</keyword>
<feature type="region of interest" description="Disordered" evidence="9">
    <location>
        <begin position="1"/>
        <end position="39"/>
    </location>
</feature>
<evidence type="ECO:0000256" key="4">
    <source>
        <dbReference type="ARBA" id="ARBA00022438"/>
    </source>
</evidence>
<keyword evidence="5 8" id="KW-0645">Protease</keyword>
<dbReference type="Gene3D" id="3.40.220.10">
    <property type="entry name" value="Leucine Aminopeptidase, subunit E, domain 1"/>
    <property type="match status" value="1"/>
</dbReference>
<evidence type="ECO:0000256" key="3">
    <source>
        <dbReference type="ARBA" id="ARBA00009528"/>
    </source>
</evidence>
<comment type="catalytic activity">
    <reaction evidence="1 8">
        <text>Release of an N-terminal amino acid, Xaa-|-Yaa-, in which Xaa is preferably Leu, but may be other amino acids including Pro although not Arg or Lys, and Yaa may be Pro. Amino acid amides and methyl esters are also readily hydrolyzed, but rates on arylamides are exceedingly low.</text>
        <dbReference type="EC" id="3.4.11.1"/>
    </reaction>
</comment>
<dbReference type="GO" id="GO:0004177">
    <property type="term" value="F:aminopeptidase activity"/>
    <property type="evidence" value="ECO:0007669"/>
    <property type="project" value="UniProtKB-KW"/>
</dbReference>
<dbReference type="HAMAP" id="MF_00181">
    <property type="entry name" value="Cytosol_peptidase_M17"/>
    <property type="match status" value="1"/>
</dbReference>
<evidence type="ECO:0000313" key="12">
    <source>
        <dbReference type="Proteomes" id="UP000825228"/>
    </source>
</evidence>
<dbReference type="Proteomes" id="UP000825228">
    <property type="component" value="Unassembled WGS sequence"/>
</dbReference>
<evidence type="ECO:0000256" key="8">
    <source>
        <dbReference type="HAMAP-Rule" id="MF_00181"/>
    </source>
</evidence>
<feature type="active site" evidence="8">
    <location>
        <position position="306"/>
    </location>
</feature>
<evidence type="ECO:0000256" key="6">
    <source>
        <dbReference type="ARBA" id="ARBA00022801"/>
    </source>
</evidence>
<feature type="binding site" evidence="8">
    <location>
        <position position="317"/>
    </location>
    <ligand>
        <name>Mn(2+)</name>
        <dbReference type="ChEBI" id="CHEBI:29035"/>
        <label>2</label>
    </ligand>
</feature>
<dbReference type="PANTHER" id="PTHR11963">
    <property type="entry name" value="LEUCINE AMINOPEPTIDASE-RELATED"/>
    <property type="match status" value="1"/>
</dbReference>
<keyword evidence="8" id="KW-0464">Manganese</keyword>
<proteinExistence type="inferred from homology"/>
<dbReference type="EC" id="3.4.11.1" evidence="8"/>
<dbReference type="Pfam" id="PF02789">
    <property type="entry name" value="Peptidase_M17_N"/>
    <property type="match status" value="1"/>
</dbReference>
<comment type="function">
    <text evidence="7 8">Presumably involved in the processing and regular turnover of intracellular proteins. Catalyzes the removal of unsubstituted N-terminal amino acids from various peptides.</text>
</comment>
<feature type="active site" evidence="8">
    <location>
        <position position="380"/>
    </location>
</feature>
<dbReference type="InterPro" id="IPR000819">
    <property type="entry name" value="Peptidase_M17_C"/>
</dbReference>
<evidence type="ECO:0000256" key="1">
    <source>
        <dbReference type="ARBA" id="ARBA00000135"/>
    </source>
</evidence>
<sequence length="530" mass="54626">MRTNLAPAPPGGCVSGRHHTIEARPSADPQESPLVSSTSGPDLVLAGTVDKAADAILVGLETTAGDPRLIGDHFLGDAAREVLAGLVAVGATGRRDQVHRIPAPSSLPVASVVSVGLGDADDRSEDVVRAAAGTAARALSGVRHLSTTLAPIGLGAVAEGLVLGAYRFTEYKKPADDDAPALTRIDLLVDSPRDKQAKADLTRSIAVAEAVVVARDLVNTPPSHLFPAEFAERARTLGSAAGLSVEVLDERALERGGYGGIIGVGKGSSRPPRMVRLSWTGGKKKAPSVALVGKGITFDTGGISIKPAAGMENMTSDMAGAAAVVATVVLAAKLELPVNVTATVPMAENMPSSTAQRPGDVLTQYGGTTVEVINTDAEGRLILADAIVRACEDEPDYLIDTATLTGAQMVALGTRTPGVMGTDAFRDRVASISQRVGDGGWAMPMPRELRADLDSRVADLANVTNHRWGGMLAAALYLKEFVAEGVQWAHIDVAGPAFNTGGPFGYTLKGGTGVPVRTMIAVLEDIAENG</sequence>
<feature type="binding site" evidence="8">
    <location>
        <position position="378"/>
    </location>
    <ligand>
        <name>Mn(2+)</name>
        <dbReference type="ChEBI" id="CHEBI:29035"/>
        <label>1</label>
    </ligand>
</feature>
<evidence type="ECO:0000259" key="10">
    <source>
        <dbReference type="PROSITE" id="PS00631"/>
    </source>
</evidence>
<evidence type="ECO:0000256" key="2">
    <source>
        <dbReference type="ARBA" id="ARBA00000967"/>
    </source>
</evidence>
<reference evidence="11 12" key="1">
    <citation type="submission" date="2020-06" db="EMBL/GenBank/DDBJ databases">
        <title>Taxonomy, biology and ecology of Rhodococcus bacteria occurring in California pistachio and other woody hosts as revealed by genome sequence analyses.</title>
        <authorList>
            <person name="Gai Y."/>
            <person name="Riely B."/>
        </authorList>
    </citation>
    <scope>NUCLEOTIDE SEQUENCE [LARGE SCALE GENOMIC DNA]</scope>
    <source>
        <strain evidence="11 12">BP-281</strain>
    </source>
</reference>
<dbReference type="PROSITE" id="PS00631">
    <property type="entry name" value="CYTOSOL_AP"/>
    <property type="match status" value="1"/>
</dbReference>
<dbReference type="EC" id="3.4.11.10" evidence="8"/>
<comment type="cofactor">
    <cofactor evidence="8">
        <name>Mn(2+)</name>
        <dbReference type="ChEBI" id="CHEBI:29035"/>
    </cofactor>
    <text evidence="8">Binds 2 manganese ions per subunit.</text>
</comment>
<feature type="binding site" evidence="8">
    <location>
        <position position="299"/>
    </location>
    <ligand>
        <name>Mn(2+)</name>
        <dbReference type="ChEBI" id="CHEBI:29035"/>
        <label>2</label>
    </ligand>
</feature>
<dbReference type="Pfam" id="PF00883">
    <property type="entry name" value="Peptidase_M17"/>
    <property type="match status" value="1"/>
</dbReference>
<protein>
    <recommendedName>
        <fullName evidence="8">Probable cytosol aminopeptidase</fullName>
        <ecNumber evidence="8">3.4.11.1</ecNumber>
    </recommendedName>
    <alternativeName>
        <fullName evidence="8">Leucine aminopeptidase</fullName>
        <shortName evidence="8">LAP</shortName>
        <ecNumber evidence="8">3.4.11.10</ecNumber>
    </alternativeName>
    <alternativeName>
        <fullName evidence="8">Leucyl aminopeptidase</fullName>
    </alternativeName>
</protein>
<dbReference type="EMBL" id="JABUBU010000034">
    <property type="protein sequence ID" value="MBY6368677.1"/>
    <property type="molecule type" value="Genomic_DNA"/>
</dbReference>
<comment type="caution">
    <text evidence="11">The sequence shown here is derived from an EMBL/GenBank/DDBJ whole genome shotgun (WGS) entry which is preliminary data.</text>
</comment>
<evidence type="ECO:0000256" key="7">
    <source>
        <dbReference type="ARBA" id="ARBA00049972"/>
    </source>
</evidence>
<feature type="binding site" evidence="8">
    <location>
        <position position="294"/>
    </location>
    <ligand>
        <name>Mn(2+)</name>
        <dbReference type="ChEBI" id="CHEBI:29035"/>
        <label>2</label>
    </ligand>
</feature>
<dbReference type="InterPro" id="IPR023042">
    <property type="entry name" value="Peptidase_M17_leu_NH2_pept"/>
</dbReference>
<gene>
    <name evidence="8" type="primary">pepA</name>
    <name evidence="11" type="ORF">HQ603_18165</name>
</gene>
<comment type="catalytic activity">
    <reaction evidence="2 8">
        <text>Release of an N-terminal amino acid, preferentially leucine, but not glutamic or aspartic acids.</text>
        <dbReference type="EC" id="3.4.11.10"/>
    </reaction>
</comment>
<dbReference type="SUPFAM" id="SSF53187">
    <property type="entry name" value="Zn-dependent exopeptidases"/>
    <property type="match status" value="1"/>
</dbReference>
<comment type="similarity">
    <text evidence="3 8">Belongs to the peptidase M17 family.</text>
</comment>
<keyword evidence="4 8" id="KW-0031">Aminopeptidase</keyword>
<keyword evidence="12" id="KW-1185">Reference proteome</keyword>
<keyword evidence="6 8" id="KW-0378">Hydrolase</keyword>
<name>A0ABS7PA11_9NOCA</name>
<keyword evidence="8" id="KW-0479">Metal-binding</keyword>
<dbReference type="InterPro" id="IPR011356">
    <property type="entry name" value="Leucine_aapep/pepB"/>
</dbReference>
<feature type="binding site" evidence="8">
    <location>
        <position position="376"/>
    </location>
    <ligand>
        <name>Mn(2+)</name>
        <dbReference type="ChEBI" id="CHEBI:29035"/>
        <label>1</label>
    </ligand>
</feature>
<feature type="domain" description="Cytosol aminopeptidase" evidence="10">
    <location>
        <begin position="374"/>
        <end position="381"/>
    </location>
</feature>
<organism evidence="11 12">
    <name type="scientific">Rhodococcoides corynebacterioides</name>
    <dbReference type="NCBI Taxonomy" id="53972"/>
    <lineage>
        <taxon>Bacteria</taxon>
        <taxon>Bacillati</taxon>
        <taxon>Actinomycetota</taxon>
        <taxon>Actinomycetes</taxon>
        <taxon>Mycobacteriales</taxon>
        <taxon>Nocardiaceae</taxon>
        <taxon>Rhodococcoides</taxon>
    </lineage>
</organism>
<dbReference type="SUPFAM" id="SSF52949">
    <property type="entry name" value="Macro domain-like"/>
    <property type="match status" value="1"/>
</dbReference>
<dbReference type="NCBIfam" id="NF002073">
    <property type="entry name" value="PRK00913.1-2"/>
    <property type="match status" value="1"/>
</dbReference>
<feature type="binding site" evidence="8">
    <location>
        <position position="378"/>
    </location>
    <ligand>
        <name>Mn(2+)</name>
        <dbReference type="ChEBI" id="CHEBI:29035"/>
        <label>2</label>
    </ligand>
</feature>
<evidence type="ECO:0000313" key="11">
    <source>
        <dbReference type="EMBL" id="MBY6368677.1"/>
    </source>
</evidence>
<accession>A0ABS7PA11</accession>
<dbReference type="PRINTS" id="PR00481">
    <property type="entry name" value="LAMNOPPTDASE"/>
</dbReference>
<evidence type="ECO:0000256" key="5">
    <source>
        <dbReference type="ARBA" id="ARBA00022670"/>
    </source>
</evidence>
<dbReference type="CDD" id="cd00433">
    <property type="entry name" value="Peptidase_M17"/>
    <property type="match status" value="1"/>
</dbReference>
<dbReference type="InterPro" id="IPR043472">
    <property type="entry name" value="Macro_dom-like"/>
</dbReference>
<dbReference type="PANTHER" id="PTHR11963:SF23">
    <property type="entry name" value="CYTOSOL AMINOPEPTIDASE"/>
    <property type="match status" value="1"/>
</dbReference>